<keyword evidence="7" id="KW-0503">Monooxygenase</keyword>
<dbReference type="RefSeq" id="WP_242667286.1">
    <property type="nucleotide sequence ID" value="NZ_CBCSCN010000002.1"/>
</dbReference>
<accession>A0A1X7AJN4</accession>
<reference evidence="10 11" key="1">
    <citation type="submission" date="2017-03" db="EMBL/GenBank/DDBJ databases">
        <authorList>
            <person name="Afonso C.L."/>
            <person name="Miller P.J."/>
            <person name="Scott M.A."/>
            <person name="Spackman E."/>
            <person name="Goraichik I."/>
            <person name="Dimitrov K.M."/>
            <person name="Suarez D.L."/>
            <person name="Swayne D.E."/>
        </authorList>
    </citation>
    <scope>NUCLEOTIDE SEQUENCE [LARGE SCALE GENOMIC DNA]</scope>
    <source>
        <strain evidence="10">SB41UT1</strain>
    </source>
</reference>
<dbReference type="EC" id="1.14.13.-" evidence="10"/>
<comment type="similarity">
    <text evidence="3">Belongs to the UbiH/COQ6 family.</text>
</comment>
<keyword evidence="11" id="KW-1185">Reference proteome</keyword>
<keyword evidence="6 10" id="KW-0560">Oxidoreductase</keyword>
<dbReference type="InterPro" id="IPR051205">
    <property type="entry name" value="UbiH/COQ6_monooxygenase"/>
</dbReference>
<evidence type="ECO:0000256" key="6">
    <source>
        <dbReference type="ARBA" id="ARBA00023002"/>
    </source>
</evidence>
<keyword evidence="4" id="KW-0285">Flavoprotein</keyword>
<evidence type="ECO:0000256" key="3">
    <source>
        <dbReference type="ARBA" id="ARBA00005349"/>
    </source>
</evidence>
<comment type="subunit">
    <text evidence="8">Component of the Ubi complex metabolon, which regroups five ubiquinone biosynthesis proteins (UbiE, UbiF, UbiG, UbiH and UbiI) and two accessory factors (UbiK and the lipid-binding protein UbiJ).</text>
</comment>
<dbReference type="GO" id="GO:0071949">
    <property type="term" value="F:FAD binding"/>
    <property type="evidence" value="ECO:0007669"/>
    <property type="project" value="InterPro"/>
</dbReference>
<comment type="pathway">
    <text evidence="2">Cofactor biosynthesis; ubiquinone biosynthesis.</text>
</comment>
<dbReference type="UniPathway" id="UPA00232"/>
<gene>
    <name evidence="10" type="primary">ubiF</name>
    <name evidence="10" type="ORF">EHSB41UT_02254</name>
</gene>
<protein>
    <submittedName>
        <fullName evidence="10">2-octaprenyl-3-methyl-6-methoxy-1,4-benzoquinol hydroxylase</fullName>
        <ecNumber evidence="10">1.14.13.-</ecNumber>
    </submittedName>
</protein>
<evidence type="ECO:0000256" key="5">
    <source>
        <dbReference type="ARBA" id="ARBA00022827"/>
    </source>
</evidence>
<dbReference type="GO" id="GO:0008682">
    <property type="term" value="F:3-demethoxyubiquinol 3-hydroxylase activity"/>
    <property type="evidence" value="ECO:0007669"/>
    <property type="project" value="TreeGrafter"/>
</dbReference>
<evidence type="ECO:0000259" key="9">
    <source>
        <dbReference type="Pfam" id="PF01494"/>
    </source>
</evidence>
<sequence length="429" mass="46845">MGTVAAEAQESTTTFTDYDVIIAGAGMVGAAIGCALGQAGMRVALFDPALPEAFDSNSQPDIRVSALSPASISFLDKLGAWSAIKDMRTCPYRRMAVWEKLHDPLSGKLVTSRFNQTMFDCKEVGTEELGFIVENRVTQLALHAVLKNIPNIELIAPAKPASVNMAGEYAVVTLDNGTSLRAKLLVGADGANSFVRRSCNIGLASEDYEQRALVATVEIPEGPLDITWQAFTATGPLALLPLPECGGKHYASLVWYNLPENINRLMSLSGAEFLDDVRSHFPEELPEMHSLIERGFFPLTRRHASTYIKEKVVLVGDAAHTINPLAGQGVNLGFQDAATLSETVIEAYKAGEAFGSHSVLAGYEKKRRPENTQMQKVMDVFYHLFSNDNMPLKVARNIGLTLAGNFPYGRKKVMRYAMGLEKPITWPFQ</sequence>
<evidence type="ECO:0000256" key="2">
    <source>
        <dbReference type="ARBA" id="ARBA00004749"/>
    </source>
</evidence>
<dbReference type="Proteomes" id="UP000196573">
    <property type="component" value="Unassembled WGS sequence"/>
</dbReference>
<dbReference type="InterPro" id="IPR002938">
    <property type="entry name" value="FAD-bd"/>
</dbReference>
<dbReference type="Gene3D" id="3.50.50.60">
    <property type="entry name" value="FAD/NAD(P)-binding domain"/>
    <property type="match status" value="2"/>
</dbReference>
<dbReference type="InterPro" id="IPR036188">
    <property type="entry name" value="FAD/NAD-bd_sf"/>
</dbReference>
<dbReference type="PANTHER" id="PTHR43876:SF10">
    <property type="entry name" value="3-DEMETHOXYUBIQUINOL 3-HYDROXYLASE"/>
    <property type="match status" value="1"/>
</dbReference>
<dbReference type="InterPro" id="IPR010971">
    <property type="entry name" value="UbiH/COQ6"/>
</dbReference>
<dbReference type="Pfam" id="PF01494">
    <property type="entry name" value="FAD_binding_3"/>
    <property type="match status" value="1"/>
</dbReference>
<evidence type="ECO:0000256" key="4">
    <source>
        <dbReference type="ARBA" id="ARBA00022630"/>
    </source>
</evidence>
<dbReference type="PRINTS" id="PR00420">
    <property type="entry name" value="RNGMNOXGNASE"/>
</dbReference>
<comment type="cofactor">
    <cofactor evidence="1">
        <name>FAD</name>
        <dbReference type="ChEBI" id="CHEBI:57692"/>
    </cofactor>
</comment>
<evidence type="ECO:0000313" key="10">
    <source>
        <dbReference type="EMBL" id="SMA46749.1"/>
    </source>
</evidence>
<dbReference type="AlphaFoldDB" id="A0A1X7AJN4"/>
<dbReference type="FunFam" id="3.50.50.60:FF:000021">
    <property type="entry name" value="Ubiquinone biosynthesis monooxygenase COQ6"/>
    <property type="match status" value="1"/>
</dbReference>
<dbReference type="EMBL" id="FWPT01000004">
    <property type="protein sequence ID" value="SMA46749.1"/>
    <property type="molecule type" value="Genomic_DNA"/>
</dbReference>
<name>A0A1X7AJN4_9GAMM</name>
<dbReference type="SUPFAM" id="SSF51905">
    <property type="entry name" value="FAD/NAD(P)-binding domain"/>
    <property type="match status" value="1"/>
</dbReference>
<evidence type="ECO:0000256" key="1">
    <source>
        <dbReference type="ARBA" id="ARBA00001974"/>
    </source>
</evidence>
<feature type="domain" description="FAD-binding" evidence="9">
    <location>
        <begin position="17"/>
        <end position="374"/>
    </location>
</feature>
<dbReference type="GO" id="GO:0110142">
    <property type="term" value="C:ubiquinone biosynthesis complex"/>
    <property type="evidence" value="ECO:0007669"/>
    <property type="project" value="UniProtKB-ARBA"/>
</dbReference>
<dbReference type="NCBIfam" id="TIGR01988">
    <property type="entry name" value="Ubi-OHases"/>
    <property type="match status" value="1"/>
</dbReference>
<organism evidence="10 11">
    <name type="scientific">Parendozoicomonas haliclonae</name>
    <dbReference type="NCBI Taxonomy" id="1960125"/>
    <lineage>
        <taxon>Bacteria</taxon>
        <taxon>Pseudomonadati</taxon>
        <taxon>Pseudomonadota</taxon>
        <taxon>Gammaproteobacteria</taxon>
        <taxon>Oceanospirillales</taxon>
        <taxon>Endozoicomonadaceae</taxon>
        <taxon>Parendozoicomonas</taxon>
    </lineage>
</organism>
<evidence type="ECO:0000313" key="11">
    <source>
        <dbReference type="Proteomes" id="UP000196573"/>
    </source>
</evidence>
<dbReference type="GO" id="GO:0006744">
    <property type="term" value="P:ubiquinone biosynthetic process"/>
    <property type="evidence" value="ECO:0007669"/>
    <property type="project" value="UniProtKB-UniPathway"/>
</dbReference>
<proteinExistence type="inferred from homology"/>
<dbReference type="PANTHER" id="PTHR43876">
    <property type="entry name" value="UBIQUINONE BIOSYNTHESIS MONOOXYGENASE COQ6, MITOCHONDRIAL"/>
    <property type="match status" value="1"/>
</dbReference>
<evidence type="ECO:0000256" key="7">
    <source>
        <dbReference type="ARBA" id="ARBA00023033"/>
    </source>
</evidence>
<keyword evidence="5" id="KW-0274">FAD</keyword>
<evidence type="ECO:0000256" key="8">
    <source>
        <dbReference type="ARBA" id="ARBA00065734"/>
    </source>
</evidence>